<proteinExistence type="predicted"/>
<accession>A0A9J6P1G6</accession>
<evidence type="ECO:0000313" key="2">
    <source>
        <dbReference type="Proteomes" id="UP001056429"/>
    </source>
</evidence>
<dbReference type="InterPro" id="IPR025373">
    <property type="entry name" value="DUF4363"/>
</dbReference>
<reference evidence="1" key="1">
    <citation type="journal article" date="2021" name="mSystems">
        <title>Bacteria and Archaea Synergistically Convert Glycine Betaine to Biogenic Methane in the Formosa Cold Seep of the South China Sea.</title>
        <authorList>
            <person name="Li L."/>
            <person name="Zhang W."/>
            <person name="Zhang S."/>
            <person name="Song L."/>
            <person name="Sun Q."/>
            <person name="Zhang H."/>
            <person name="Xiang H."/>
            <person name="Dong X."/>
        </authorList>
    </citation>
    <scope>NUCLEOTIDE SEQUENCE</scope>
    <source>
        <strain evidence="1">ZWT</strain>
    </source>
</reference>
<organism evidence="1 2">
    <name type="scientific">Oceanirhabdus seepicola</name>
    <dbReference type="NCBI Taxonomy" id="2828781"/>
    <lineage>
        <taxon>Bacteria</taxon>
        <taxon>Bacillati</taxon>
        <taxon>Bacillota</taxon>
        <taxon>Clostridia</taxon>
        <taxon>Eubacteriales</taxon>
        <taxon>Clostridiaceae</taxon>
        <taxon>Oceanirhabdus</taxon>
    </lineage>
</organism>
<protein>
    <submittedName>
        <fullName evidence="1">DUF4363 family protein</fullName>
    </submittedName>
</protein>
<sequence length="126" mass="14611">MTRTKCSIAIFILLLFYILFSINKINTITAETNKLCDEIHDSIMSSHWEKAHAESEDLLKLWDKNSKSMIVYVNTSELDLISSEIVRLTDYIQFKKQSEAIPCISVIKHQINEIKTLEKLTLHNIL</sequence>
<dbReference type="EMBL" id="JAGSOJ010000002">
    <property type="protein sequence ID" value="MCM1990387.1"/>
    <property type="molecule type" value="Genomic_DNA"/>
</dbReference>
<name>A0A9J6P1G6_9CLOT</name>
<dbReference type="AlphaFoldDB" id="A0A9J6P1G6"/>
<gene>
    <name evidence="1" type="ORF">KDK92_11630</name>
</gene>
<dbReference type="Pfam" id="PF14276">
    <property type="entry name" value="DUF4363"/>
    <property type="match status" value="1"/>
</dbReference>
<dbReference type="RefSeq" id="WP_250859424.1">
    <property type="nucleotide sequence ID" value="NZ_JAGSOJ010000002.1"/>
</dbReference>
<evidence type="ECO:0000313" key="1">
    <source>
        <dbReference type="EMBL" id="MCM1990387.1"/>
    </source>
</evidence>
<reference evidence="1" key="2">
    <citation type="submission" date="2021-04" db="EMBL/GenBank/DDBJ databases">
        <authorList>
            <person name="Dong X."/>
        </authorList>
    </citation>
    <scope>NUCLEOTIDE SEQUENCE</scope>
    <source>
        <strain evidence="1">ZWT</strain>
    </source>
</reference>
<dbReference type="Proteomes" id="UP001056429">
    <property type="component" value="Unassembled WGS sequence"/>
</dbReference>
<comment type="caution">
    <text evidence="1">The sequence shown here is derived from an EMBL/GenBank/DDBJ whole genome shotgun (WGS) entry which is preliminary data.</text>
</comment>
<keyword evidence="2" id="KW-1185">Reference proteome</keyword>